<dbReference type="Gene3D" id="3.40.50.300">
    <property type="entry name" value="P-loop containing nucleotide triphosphate hydrolases"/>
    <property type="match status" value="1"/>
</dbReference>
<proteinExistence type="predicted"/>
<dbReference type="Proteomes" id="UP000886998">
    <property type="component" value="Unassembled WGS sequence"/>
</dbReference>
<dbReference type="Pfam" id="PF00071">
    <property type="entry name" value="Ras"/>
    <property type="match status" value="1"/>
</dbReference>
<dbReference type="EMBL" id="BMAV01014247">
    <property type="protein sequence ID" value="GFY62519.1"/>
    <property type="molecule type" value="Genomic_DNA"/>
</dbReference>
<comment type="caution">
    <text evidence="1">The sequence shown here is derived from an EMBL/GenBank/DDBJ whole genome shotgun (WGS) entry which is preliminary data.</text>
</comment>
<dbReference type="AlphaFoldDB" id="A0A8X6Y404"/>
<evidence type="ECO:0000313" key="2">
    <source>
        <dbReference type="Proteomes" id="UP000886998"/>
    </source>
</evidence>
<accession>A0A8X6Y404</accession>
<evidence type="ECO:0000313" key="1">
    <source>
        <dbReference type="EMBL" id="GFY62519.1"/>
    </source>
</evidence>
<dbReference type="InterPro" id="IPR001806">
    <property type="entry name" value="Small_GTPase"/>
</dbReference>
<name>A0A8X6Y404_9ARAC</name>
<dbReference type="SUPFAM" id="SSF52540">
    <property type="entry name" value="P-loop containing nucleoside triphosphate hydrolases"/>
    <property type="match status" value="1"/>
</dbReference>
<dbReference type="InterPro" id="IPR027417">
    <property type="entry name" value="P-loop_NTPase"/>
</dbReference>
<protein>
    <submittedName>
        <fullName evidence="1">Uncharacterized protein</fullName>
    </submittedName>
</protein>
<organism evidence="1 2">
    <name type="scientific">Trichonephila inaurata madagascariensis</name>
    <dbReference type="NCBI Taxonomy" id="2747483"/>
    <lineage>
        <taxon>Eukaryota</taxon>
        <taxon>Metazoa</taxon>
        <taxon>Ecdysozoa</taxon>
        <taxon>Arthropoda</taxon>
        <taxon>Chelicerata</taxon>
        <taxon>Arachnida</taxon>
        <taxon>Araneae</taxon>
        <taxon>Araneomorphae</taxon>
        <taxon>Entelegynae</taxon>
        <taxon>Araneoidea</taxon>
        <taxon>Nephilidae</taxon>
        <taxon>Trichonephila</taxon>
        <taxon>Trichonephila inaurata</taxon>
    </lineage>
</organism>
<dbReference type="GO" id="GO:0005525">
    <property type="term" value="F:GTP binding"/>
    <property type="evidence" value="ECO:0007669"/>
    <property type="project" value="InterPro"/>
</dbReference>
<dbReference type="GO" id="GO:0003924">
    <property type="term" value="F:GTPase activity"/>
    <property type="evidence" value="ECO:0007669"/>
    <property type="project" value="InterPro"/>
</dbReference>
<gene>
    <name evidence="1" type="ORF">TNIN_79241</name>
</gene>
<reference evidence="1" key="1">
    <citation type="submission" date="2020-08" db="EMBL/GenBank/DDBJ databases">
        <title>Multicomponent nature underlies the extraordinary mechanical properties of spider dragline silk.</title>
        <authorList>
            <person name="Kono N."/>
            <person name="Nakamura H."/>
            <person name="Mori M."/>
            <person name="Yoshida Y."/>
            <person name="Ohtoshi R."/>
            <person name="Malay A.D."/>
            <person name="Moran D.A.P."/>
            <person name="Tomita M."/>
            <person name="Numata K."/>
            <person name="Arakawa K."/>
        </authorList>
    </citation>
    <scope>NUCLEOTIDE SEQUENCE</scope>
</reference>
<sequence length="112" mass="12752">MANDPRKKIVLVGDEKCGKIGLIFNYFLGALPNPDEPQIYKEYSTEIEVECQKVPVVLWIVPAQEHYSSARTTTYEYNKAVTFAMQSTTQRVYKTFAKSGFQKLRSTFGTCP</sequence>
<keyword evidence="2" id="KW-1185">Reference proteome</keyword>